<evidence type="ECO:0000256" key="5">
    <source>
        <dbReference type="ARBA" id="ARBA00022840"/>
    </source>
</evidence>
<dbReference type="InterPro" id="IPR003593">
    <property type="entry name" value="AAA+_ATPase"/>
</dbReference>
<evidence type="ECO:0000313" key="10">
    <source>
        <dbReference type="EMBL" id="MBJ7594116.1"/>
    </source>
</evidence>
<feature type="domain" description="ABC transporter" evidence="9">
    <location>
        <begin position="5"/>
        <end position="235"/>
    </location>
</feature>
<gene>
    <name evidence="11" type="ORF">DLM65_02160</name>
    <name evidence="10" type="ORF">JF886_04510</name>
</gene>
<keyword evidence="5 11" id="KW-0067">ATP-binding</keyword>
<evidence type="ECO:0000256" key="6">
    <source>
        <dbReference type="ARBA" id="ARBA00022967"/>
    </source>
</evidence>
<dbReference type="GO" id="GO:1900753">
    <property type="term" value="P:doxorubicin transport"/>
    <property type="evidence" value="ECO:0007669"/>
    <property type="project" value="InterPro"/>
</dbReference>
<dbReference type="EMBL" id="JAEKNS010000052">
    <property type="protein sequence ID" value="MBJ7594116.1"/>
    <property type="molecule type" value="Genomic_DNA"/>
</dbReference>
<dbReference type="Proteomes" id="UP000606991">
    <property type="component" value="Unassembled WGS sequence"/>
</dbReference>
<dbReference type="Proteomes" id="UP000248724">
    <property type="component" value="Unassembled WGS sequence"/>
</dbReference>
<evidence type="ECO:0000256" key="1">
    <source>
        <dbReference type="ARBA" id="ARBA00004413"/>
    </source>
</evidence>
<evidence type="ECO:0000256" key="7">
    <source>
        <dbReference type="ARBA" id="ARBA00023136"/>
    </source>
</evidence>
<dbReference type="GO" id="GO:0005886">
    <property type="term" value="C:plasma membrane"/>
    <property type="evidence" value="ECO:0007669"/>
    <property type="project" value="UniProtKB-SubCell"/>
</dbReference>
<comment type="subcellular location">
    <subcellularLocation>
        <location evidence="1">Cell membrane</location>
        <topology evidence="1">Peripheral membrane protein</topology>
        <orientation evidence="1">Cytoplasmic side</orientation>
    </subcellularLocation>
</comment>
<comment type="similarity">
    <text evidence="8">Belongs to the ABC transporter superfamily. Drug exporter-1 (DrugE1) (TC 3.A.1.105) family.</text>
</comment>
<evidence type="ECO:0000259" key="9">
    <source>
        <dbReference type="PROSITE" id="PS50893"/>
    </source>
</evidence>
<dbReference type="GO" id="GO:0016887">
    <property type="term" value="F:ATP hydrolysis activity"/>
    <property type="evidence" value="ECO:0007669"/>
    <property type="project" value="InterPro"/>
</dbReference>
<dbReference type="PANTHER" id="PTHR42711:SF19">
    <property type="entry name" value="DOXORUBICIN RESISTANCE ATP-BINDING PROTEIN DRRA"/>
    <property type="match status" value="1"/>
</dbReference>
<dbReference type="InterPro" id="IPR050763">
    <property type="entry name" value="ABC_transporter_ATP-binding"/>
</dbReference>
<name>A0A2W5ZD08_9BACT</name>
<evidence type="ECO:0000313" key="13">
    <source>
        <dbReference type="Proteomes" id="UP000606991"/>
    </source>
</evidence>
<dbReference type="InterPro" id="IPR027417">
    <property type="entry name" value="P-loop_NTPase"/>
</dbReference>
<dbReference type="EMBL" id="QHBU01000038">
    <property type="protein sequence ID" value="PZR83312.1"/>
    <property type="molecule type" value="Genomic_DNA"/>
</dbReference>
<keyword evidence="3" id="KW-1003">Cell membrane</keyword>
<dbReference type="PROSITE" id="PS00211">
    <property type="entry name" value="ABC_TRANSPORTER_1"/>
    <property type="match status" value="1"/>
</dbReference>
<dbReference type="PANTHER" id="PTHR42711">
    <property type="entry name" value="ABC TRANSPORTER ATP-BINDING PROTEIN"/>
    <property type="match status" value="1"/>
</dbReference>
<proteinExistence type="inferred from homology"/>
<dbReference type="GO" id="GO:0043215">
    <property type="term" value="P:daunorubicin transport"/>
    <property type="evidence" value="ECO:0007669"/>
    <property type="project" value="InterPro"/>
</dbReference>
<reference evidence="11 12" key="1">
    <citation type="journal article" date="2017" name="Nature">
        <title>Atmospheric trace gases support primary production in Antarctic desert surface soil.</title>
        <authorList>
            <person name="Ji M."/>
            <person name="Greening C."/>
            <person name="Vanwonterghem I."/>
            <person name="Carere C.R."/>
            <person name="Bay S.K."/>
            <person name="Steen J.A."/>
            <person name="Montgomery K."/>
            <person name="Lines T."/>
            <person name="Beardall J."/>
            <person name="van Dorst J."/>
            <person name="Snape I."/>
            <person name="Stott M.B."/>
            <person name="Hugenholtz P."/>
            <person name="Ferrari B.C."/>
        </authorList>
    </citation>
    <scope>NUCLEOTIDE SEQUENCE [LARGE SCALE GENOMIC DNA]</scope>
    <source>
        <strain evidence="11">RRmetagenome_bin12</strain>
    </source>
</reference>
<dbReference type="InterPro" id="IPR017871">
    <property type="entry name" value="ABC_transporter-like_CS"/>
</dbReference>
<sequence length="316" mass="33303">MTATIQAEGVVKTFGKTRALDGLDLTMEPGQVLAVLGPNGAGKTTLISIVATLLRPDAGVVCVGGHDVAREPASVRRLLALAGQNAAVEPAMTGRENVEMVARLFGVPRAQARADAARVLEQLGLTDAADRTVRTYSGGMRRRLDLGASLVGRPRLLLLDEPTTGLDPRSRLELWDLIRALVANGTDVLLSTQYLDEADHLASHVAIIDHGRVVASGTPRDLKQRAGRSIVEVHVRDTSDLERVATTLAAIGDDAPVVDVATRSVRVRLGAGTAQLFAALRPLDAVGISLDEVSVRQPTLDEAFLALTTTSGEVAA</sequence>
<evidence type="ECO:0000256" key="4">
    <source>
        <dbReference type="ARBA" id="ARBA00022741"/>
    </source>
</evidence>
<keyword evidence="4" id="KW-0547">Nucleotide-binding</keyword>
<dbReference type="GO" id="GO:0005524">
    <property type="term" value="F:ATP binding"/>
    <property type="evidence" value="ECO:0007669"/>
    <property type="project" value="UniProtKB-KW"/>
</dbReference>
<dbReference type="InterPro" id="IPR003439">
    <property type="entry name" value="ABC_transporter-like_ATP-bd"/>
</dbReference>
<accession>A0A934JR73</accession>
<dbReference type="Gene3D" id="3.40.50.300">
    <property type="entry name" value="P-loop containing nucleotide triphosphate hydrolases"/>
    <property type="match status" value="1"/>
</dbReference>
<accession>A0A2W5ZD08</accession>
<protein>
    <submittedName>
        <fullName evidence="10">ATP-binding cassette domain-containing protein</fullName>
    </submittedName>
    <submittedName>
        <fullName evidence="11">Daunorubicin/doxorubicin resistance ABC transporter ATP-binding protein DrrA</fullName>
    </submittedName>
</protein>
<keyword evidence="7" id="KW-0472">Membrane</keyword>
<dbReference type="RefSeq" id="WP_337310029.1">
    <property type="nucleotide sequence ID" value="NZ_JAEKNS010000052.1"/>
</dbReference>
<evidence type="ECO:0000313" key="12">
    <source>
        <dbReference type="Proteomes" id="UP000248724"/>
    </source>
</evidence>
<reference evidence="11" key="2">
    <citation type="submission" date="2018-05" db="EMBL/GenBank/DDBJ databases">
        <authorList>
            <person name="Ferrari B."/>
        </authorList>
    </citation>
    <scope>NUCLEOTIDE SEQUENCE</scope>
    <source>
        <strain evidence="11">RRmetagenome_bin12</strain>
    </source>
</reference>
<evidence type="ECO:0000256" key="8">
    <source>
        <dbReference type="ARBA" id="ARBA00049985"/>
    </source>
</evidence>
<keyword evidence="2" id="KW-0813">Transport</keyword>
<reference evidence="10 13" key="3">
    <citation type="submission" date="2020-10" db="EMBL/GenBank/DDBJ databases">
        <title>Ca. Dormibacterota MAGs.</title>
        <authorList>
            <person name="Montgomery K."/>
        </authorList>
    </citation>
    <scope>NUCLEOTIDE SEQUENCE [LARGE SCALE GENOMIC DNA]</scope>
    <source>
        <strain evidence="10">SC8812_S17_18</strain>
    </source>
</reference>
<evidence type="ECO:0000256" key="3">
    <source>
        <dbReference type="ARBA" id="ARBA00022475"/>
    </source>
</evidence>
<dbReference type="NCBIfam" id="TIGR01188">
    <property type="entry name" value="drrA"/>
    <property type="match status" value="1"/>
</dbReference>
<dbReference type="InterPro" id="IPR005894">
    <property type="entry name" value="DrrA"/>
</dbReference>
<comment type="caution">
    <text evidence="11">The sequence shown here is derived from an EMBL/GenBank/DDBJ whole genome shotgun (WGS) entry which is preliminary data.</text>
</comment>
<dbReference type="SMART" id="SM00382">
    <property type="entry name" value="AAA"/>
    <property type="match status" value="1"/>
</dbReference>
<dbReference type="AlphaFoldDB" id="A0A2W5ZD08"/>
<evidence type="ECO:0000256" key="2">
    <source>
        <dbReference type="ARBA" id="ARBA00022448"/>
    </source>
</evidence>
<dbReference type="PROSITE" id="PS50893">
    <property type="entry name" value="ABC_TRANSPORTER_2"/>
    <property type="match status" value="1"/>
</dbReference>
<organism evidence="11 12">
    <name type="scientific">Candidatus Aeolococcus gillhamiae</name>
    <dbReference type="NCBI Taxonomy" id="3127015"/>
    <lineage>
        <taxon>Bacteria</taxon>
        <taxon>Bacillati</taxon>
        <taxon>Candidatus Dormiibacterota</taxon>
        <taxon>Candidatus Dormibacteria</taxon>
        <taxon>Candidatus Aeolococcales</taxon>
        <taxon>Candidatus Aeolococcaceae</taxon>
        <taxon>Candidatus Aeolococcus</taxon>
    </lineage>
</organism>
<keyword evidence="6" id="KW-1278">Translocase</keyword>
<evidence type="ECO:0000313" key="11">
    <source>
        <dbReference type="EMBL" id="PZR83312.1"/>
    </source>
</evidence>
<dbReference type="SUPFAM" id="SSF52540">
    <property type="entry name" value="P-loop containing nucleoside triphosphate hydrolases"/>
    <property type="match status" value="1"/>
</dbReference>
<dbReference type="Pfam" id="PF00005">
    <property type="entry name" value="ABC_tran"/>
    <property type="match status" value="1"/>
</dbReference>